<dbReference type="AlphaFoldDB" id="A0A9D4R390"/>
<name>A0A9D4R390_DREPO</name>
<dbReference type="Gene3D" id="1.10.1410.40">
    <property type="match status" value="1"/>
</dbReference>
<evidence type="ECO:0000313" key="2">
    <source>
        <dbReference type="Proteomes" id="UP000828390"/>
    </source>
</evidence>
<protein>
    <submittedName>
        <fullName evidence="1">Uncharacterized protein</fullName>
    </submittedName>
</protein>
<reference evidence="1" key="1">
    <citation type="journal article" date="2019" name="bioRxiv">
        <title>The Genome of the Zebra Mussel, Dreissena polymorpha: A Resource for Invasive Species Research.</title>
        <authorList>
            <person name="McCartney M.A."/>
            <person name="Auch B."/>
            <person name="Kono T."/>
            <person name="Mallez S."/>
            <person name="Zhang Y."/>
            <person name="Obille A."/>
            <person name="Becker A."/>
            <person name="Abrahante J.E."/>
            <person name="Garbe J."/>
            <person name="Badalamenti J.P."/>
            <person name="Herman A."/>
            <person name="Mangelson H."/>
            <person name="Liachko I."/>
            <person name="Sullivan S."/>
            <person name="Sone E.D."/>
            <person name="Koren S."/>
            <person name="Silverstein K.A.T."/>
            <person name="Beckman K.B."/>
            <person name="Gohl D.M."/>
        </authorList>
    </citation>
    <scope>NUCLEOTIDE SEQUENCE</scope>
    <source>
        <strain evidence="1">Duluth1</strain>
        <tissue evidence="1">Whole animal</tissue>
    </source>
</reference>
<organism evidence="1 2">
    <name type="scientific">Dreissena polymorpha</name>
    <name type="common">Zebra mussel</name>
    <name type="synonym">Mytilus polymorpha</name>
    <dbReference type="NCBI Taxonomy" id="45954"/>
    <lineage>
        <taxon>Eukaryota</taxon>
        <taxon>Metazoa</taxon>
        <taxon>Spiralia</taxon>
        <taxon>Lophotrochozoa</taxon>
        <taxon>Mollusca</taxon>
        <taxon>Bivalvia</taxon>
        <taxon>Autobranchia</taxon>
        <taxon>Heteroconchia</taxon>
        <taxon>Euheterodonta</taxon>
        <taxon>Imparidentia</taxon>
        <taxon>Neoheterodontei</taxon>
        <taxon>Myida</taxon>
        <taxon>Dreissenoidea</taxon>
        <taxon>Dreissenidae</taxon>
        <taxon>Dreissena</taxon>
    </lineage>
</organism>
<proteinExistence type="predicted"/>
<dbReference type="EMBL" id="JAIWYP010000003">
    <property type="protein sequence ID" value="KAH3852598.1"/>
    <property type="molecule type" value="Genomic_DNA"/>
</dbReference>
<gene>
    <name evidence="1" type="ORF">DPMN_095110</name>
</gene>
<reference evidence="1" key="2">
    <citation type="submission" date="2020-11" db="EMBL/GenBank/DDBJ databases">
        <authorList>
            <person name="McCartney M.A."/>
            <person name="Auch B."/>
            <person name="Kono T."/>
            <person name="Mallez S."/>
            <person name="Becker A."/>
            <person name="Gohl D.M."/>
            <person name="Silverstein K.A.T."/>
            <person name="Koren S."/>
            <person name="Bechman K.B."/>
            <person name="Herman A."/>
            <person name="Abrahante J.E."/>
            <person name="Garbe J."/>
        </authorList>
    </citation>
    <scope>NUCLEOTIDE SEQUENCE</scope>
    <source>
        <strain evidence="1">Duluth1</strain>
        <tissue evidence="1">Whole animal</tissue>
    </source>
</reference>
<dbReference type="Proteomes" id="UP000828390">
    <property type="component" value="Unassembled WGS sequence"/>
</dbReference>
<accession>A0A9D4R390</accession>
<evidence type="ECO:0000313" key="1">
    <source>
        <dbReference type="EMBL" id="KAH3852598.1"/>
    </source>
</evidence>
<keyword evidence="2" id="KW-1185">Reference proteome</keyword>
<sequence length="74" mass="8597">MFLLDNVNAKKLPHYFTESNLFDGVADLDLDIARKCIYEILADPFEKVQDFFDVKSEHKREVLLDHGAAGRIYH</sequence>
<comment type="caution">
    <text evidence="1">The sequence shown here is derived from an EMBL/GenBank/DDBJ whole genome shotgun (WGS) entry which is preliminary data.</text>
</comment>